<dbReference type="InterPro" id="IPR029489">
    <property type="entry name" value="OGT/SEC/SPY_C"/>
</dbReference>
<evidence type="ECO:0000256" key="1">
    <source>
        <dbReference type="ARBA" id="ARBA00004922"/>
    </source>
</evidence>
<keyword evidence="7 8" id="KW-0802">TPR repeat</keyword>
<dbReference type="EMBL" id="CP028907">
    <property type="protein sequence ID" value="AWB08856.1"/>
    <property type="molecule type" value="Genomic_DNA"/>
</dbReference>
<dbReference type="Pfam" id="PF13844">
    <property type="entry name" value="Glyco_transf_41"/>
    <property type="match status" value="2"/>
</dbReference>
<evidence type="ECO:0000259" key="10">
    <source>
        <dbReference type="Pfam" id="PF13844"/>
    </source>
</evidence>
<dbReference type="SMART" id="SM00028">
    <property type="entry name" value="TPR"/>
    <property type="match status" value="9"/>
</dbReference>
<evidence type="ECO:0000256" key="6">
    <source>
        <dbReference type="ARBA" id="ARBA00022737"/>
    </source>
</evidence>
<sequence length="733" mass="77435">MTVGMATIQDAMAAAVAHHQAGRLNEAAAMYHAVLDAMPGHADAAHLLGVVHLQSGQPERAVPLIRGAIQHNHRVADYHDNLGSALKALGRLEEAVAAHRLAIRLRPDFAQALYNMGNALEALGRLEEAATAFRQAAARRPGYARARFNLGNVLAALGRRAEADDAYRAATADDPGFVEAHANRGVLLLALGRPQEAAAELARALALRPDHAAALANLAAAKLALGDREGAERAARHAVASRPELSDTLLRLGEVRQRADRLGAAADAYAAALAWNPALAEAHANLALVRQGQGLLDAAEAGNRRALALDPGLADVRSNLAYLQLFRPGVTAAAVLEAHRDWDAVHGAPHRGRWAKPGRGSSRAGAGAAAGKGPLTVAILSGDFRRHPAGLFALRTVEALPAQDVRLLLYANQTEADDVTERFRKAAARWIPVAGLTDAEIATQIRHDRPDVLIDLAGHNARGRPGVFARKPAPVQVAWSGYMATTGLAAMDALVADRHHVPDGMDRFYAERVLRMPDAFIAYDPPAGEEILPLMPPPSLSGGPVTFGSFNILTKLNGEVLAAWAAILDRMPDSRLLMKTKALSCPATAALWRDRLAAAGIDPDRVTMVGASSSLDHMRWCASVDVALDPFPFAGSTTTLETLWMGVPVITLPGETFSSRHSLAFLTVAGVEGCIAADPDDYVERAVALASDPQRLAELRSSVRARMAGGPLCDGAKLAAALAAALRELTGRG</sequence>
<dbReference type="PANTHER" id="PTHR44835:SF1">
    <property type="entry name" value="PROTEIN O-GLCNAC TRANSFERASE"/>
    <property type="match status" value="1"/>
</dbReference>
<dbReference type="GO" id="GO:0097363">
    <property type="term" value="F:protein O-acetylglucosaminyltransferase activity"/>
    <property type="evidence" value="ECO:0007669"/>
    <property type="project" value="UniProtKB-EC"/>
</dbReference>
<proteinExistence type="inferred from homology"/>
<feature type="region of interest" description="Disordered" evidence="9">
    <location>
        <begin position="348"/>
        <end position="369"/>
    </location>
</feature>
<dbReference type="Proteomes" id="UP000077405">
    <property type="component" value="Plasmid pYZ6"/>
</dbReference>
<evidence type="ECO:0000313" key="11">
    <source>
        <dbReference type="EMBL" id="AWB08856.1"/>
    </source>
</evidence>
<feature type="domain" description="O-GlcNAc transferase C-terminal" evidence="10">
    <location>
        <begin position="372"/>
        <end position="522"/>
    </location>
</feature>
<dbReference type="Pfam" id="PF13432">
    <property type="entry name" value="TPR_16"/>
    <property type="match status" value="1"/>
</dbReference>
<dbReference type="OrthoDB" id="146908at2"/>
<keyword evidence="11" id="KW-0614">Plasmid</keyword>
<keyword evidence="4" id="KW-0328">Glycosyltransferase</keyword>
<feature type="repeat" description="TPR" evidence="8">
    <location>
        <begin position="76"/>
        <end position="109"/>
    </location>
</feature>
<dbReference type="EC" id="2.4.1.255" evidence="3"/>
<dbReference type="InterPro" id="IPR011990">
    <property type="entry name" value="TPR-like_helical_dom_sf"/>
</dbReference>
<dbReference type="SUPFAM" id="SSF48452">
    <property type="entry name" value="TPR-like"/>
    <property type="match status" value="1"/>
</dbReference>
<feature type="domain" description="O-GlcNAc transferase C-terminal" evidence="10">
    <location>
        <begin position="544"/>
        <end position="715"/>
    </location>
</feature>
<comment type="similarity">
    <text evidence="2">Belongs to the glycosyltransferase 41 family. O-GlcNAc transferase subfamily.</text>
</comment>
<dbReference type="Gene3D" id="1.25.40.10">
    <property type="entry name" value="Tetratricopeptide repeat domain"/>
    <property type="match status" value="5"/>
</dbReference>
<evidence type="ECO:0000256" key="7">
    <source>
        <dbReference type="ARBA" id="ARBA00022803"/>
    </source>
</evidence>
<evidence type="ECO:0000313" key="12">
    <source>
        <dbReference type="Proteomes" id="UP000077405"/>
    </source>
</evidence>
<dbReference type="Gene3D" id="3.40.50.2000">
    <property type="entry name" value="Glycogen Phosphorylase B"/>
    <property type="match status" value="1"/>
</dbReference>
<name>A0A2R4VWL3_9PROT</name>
<dbReference type="InterPro" id="IPR051939">
    <property type="entry name" value="Glycosyltr_41/O-GlcNAc_trsf"/>
</dbReference>
<dbReference type="SUPFAM" id="SSF53756">
    <property type="entry name" value="UDP-Glycosyltransferase/glycogen phosphorylase"/>
    <property type="match status" value="1"/>
</dbReference>
<dbReference type="AlphaFoldDB" id="A0A2R4VWL3"/>
<keyword evidence="6" id="KW-0677">Repeat</keyword>
<dbReference type="Pfam" id="PF14559">
    <property type="entry name" value="TPR_19"/>
    <property type="match status" value="1"/>
</dbReference>
<accession>A0A2R4VWL3</accession>
<protein>
    <recommendedName>
        <fullName evidence="3">protein O-GlcNAc transferase</fullName>
        <ecNumber evidence="3">2.4.1.255</ecNumber>
    </recommendedName>
</protein>
<evidence type="ECO:0000256" key="3">
    <source>
        <dbReference type="ARBA" id="ARBA00011970"/>
    </source>
</evidence>
<dbReference type="Gene3D" id="3.40.50.11380">
    <property type="match status" value="1"/>
</dbReference>
<dbReference type="PANTHER" id="PTHR44835">
    <property type="entry name" value="UDP-N-ACETYLGLUCOSAMINE--PEPTIDE N-ACETYLGLUCOSAMINYLTRANSFERASE SPINDLY-RELATED"/>
    <property type="match status" value="1"/>
</dbReference>
<geneLocation type="plasmid" evidence="11 12">
    <name>pYZ6</name>
</geneLocation>
<dbReference type="InterPro" id="IPR019734">
    <property type="entry name" value="TPR_rpt"/>
</dbReference>
<evidence type="ECO:0000256" key="5">
    <source>
        <dbReference type="ARBA" id="ARBA00022679"/>
    </source>
</evidence>
<keyword evidence="5 11" id="KW-0808">Transferase</keyword>
<evidence type="ECO:0000256" key="4">
    <source>
        <dbReference type="ARBA" id="ARBA00022676"/>
    </source>
</evidence>
<feature type="repeat" description="TPR" evidence="8">
    <location>
        <begin position="110"/>
        <end position="143"/>
    </location>
</feature>
<dbReference type="PROSITE" id="PS50005">
    <property type="entry name" value="TPR"/>
    <property type="match status" value="3"/>
</dbReference>
<dbReference type="Pfam" id="PF13414">
    <property type="entry name" value="TPR_11"/>
    <property type="match status" value="1"/>
</dbReference>
<comment type="pathway">
    <text evidence="1">Protein modification; protein glycosylation.</text>
</comment>
<evidence type="ECO:0000256" key="9">
    <source>
        <dbReference type="SAM" id="MobiDB-lite"/>
    </source>
</evidence>
<evidence type="ECO:0000256" key="2">
    <source>
        <dbReference type="ARBA" id="ARBA00005386"/>
    </source>
</evidence>
<evidence type="ECO:0000256" key="8">
    <source>
        <dbReference type="PROSITE-ProRule" id="PRU00339"/>
    </source>
</evidence>
<feature type="repeat" description="TPR" evidence="8">
    <location>
        <begin position="178"/>
        <end position="211"/>
    </location>
</feature>
<reference evidence="11 12" key="1">
    <citation type="submission" date="2018-04" db="EMBL/GenBank/DDBJ databases">
        <title>Complete genome sequence of the nitrogen-fixing bacterium Azospirillum humicireducens type strain SgZ-5.</title>
        <authorList>
            <person name="Yu Z."/>
        </authorList>
    </citation>
    <scope>NUCLEOTIDE SEQUENCE [LARGE SCALE GENOMIC DNA]</scope>
    <source>
        <strain evidence="11 12">SgZ-5</strain>
        <plasmid evidence="11 12">pYZ6</plasmid>
    </source>
</reference>
<organism evidence="11 12">
    <name type="scientific">Azospirillum humicireducens</name>
    <dbReference type="NCBI Taxonomy" id="1226968"/>
    <lineage>
        <taxon>Bacteria</taxon>
        <taxon>Pseudomonadati</taxon>
        <taxon>Pseudomonadota</taxon>
        <taxon>Alphaproteobacteria</taxon>
        <taxon>Rhodospirillales</taxon>
        <taxon>Azospirillaceae</taxon>
        <taxon>Azospirillum</taxon>
    </lineage>
</organism>
<keyword evidence="12" id="KW-1185">Reference proteome</keyword>
<feature type="compositionally biased region" description="Low complexity" evidence="9">
    <location>
        <begin position="357"/>
        <end position="369"/>
    </location>
</feature>
<dbReference type="KEGG" id="ahu:A6A40_28035"/>
<gene>
    <name evidence="11" type="ORF">A6A40_28035</name>
</gene>